<dbReference type="EMBL" id="HBFR01004719">
    <property type="protein sequence ID" value="CAD8876056.1"/>
    <property type="molecule type" value="Transcribed_RNA"/>
</dbReference>
<protein>
    <recommendedName>
        <fullName evidence="3">Silicon transporter</fullName>
    </recommendedName>
</protein>
<feature type="transmembrane region" description="Helical" evidence="1">
    <location>
        <begin position="168"/>
        <end position="195"/>
    </location>
</feature>
<feature type="transmembrane region" description="Helical" evidence="1">
    <location>
        <begin position="215"/>
        <end position="239"/>
    </location>
</feature>
<sequence>MPSLTNVFKGFYSSCLLIFSVVSIMGLIATRQTDLSSNADPATAFAVVWVGIIWLSMIEGGQGSLVGLAPINSELYKFSHPISYMGIQVAHHGDNLDRYLLGRQFMVCMVVFVVNIAGSPADDAELWGYPEWVKNFFFKTGFVMILFTAMVGQLASQVNGSLNMLDYINNYSAILTFWVAMAIEFSGILHSSYLMQYLLSAFSGEEIESNEPSRTFIQCMFFWLRCLYSLTILIFCLAVKFNAFLTGKIHMWGGVPWIVFIIFCLLMVVVGMLEGMQIASFAVAKLAPSERGDCHFAKLTCELLFKGEGDNLPRFMIGRQLAVVSCMFCIARLTSVSIPEGGENIFELSDALQAFFNFGIAGALITTIIGSIASQLVASAFPVAFLANPFTFALLRLCLFLESSGVCHGAWVLAFIQKKAWGFQRDEVYIGTAMERAEIEKGDHTEHLHLGPGHIVKLPNFALNASQTLKNILERNILKEELLERNESFESYINSIYDDYESDRK</sequence>
<accession>A0A7S1B6L1</accession>
<dbReference type="InterPro" id="IPR004693">
    <property type="entry name" value="Silicon_transpt"/>
</dbReference>
<feature type="transmembrane region" description="Helical" evidence="1">
    <location>
        <begin position="41"/>
        <end position="58"/>
    </location>
</feature>
<feature type="transmembrane region" description="Helical" evidence="1">
    <location>
        <begin position="100"/>
        <end position="117"/>
    </location>
</feature>
<evidence type="ECO:0000256" key="1">
    <source>
        <dbReference type="SAM" id="Phobius"/>
    </source>
</evidence>
<evidence type="ECO:0008006" key="3">
    <source>
        <dbReference type="Google" id="ProtNLM"/>
    </source>
</evidence>
<feature type="transmembrane region" description="Helical" evidence="1">
    <location>
        <begin position="393"/>
        <end position="416"/>
    </location>
</feature>
<feature type="transmembrane region" description="Helical" evidence="1">
    <location>
        <begin position="354"/>
        <end position="373"/>
    </location>
</feature>
<name>A0A7S1B6L1_9STRA</name>
<keyword evidence="1" id="KW-0812">Transmembrane</keyword>
<organism evidence="2">
    <name type="scientific">Corethron hystrix</name>
    <dbReference type="NCBI Taxonomy" id="216773"/>
    <lineage>
        <taxon>Eukaryota</taxon>
        <taxon>Sar</taxon>
        <taxon>Stramenopiles</taxon>
        <taxon>Ochrophyta</taxon>
        <taxon>Bacillariophyta</taxon>
        <taxon>Coscinodiscophyceae</taxon>
        <taxon>Corethrophycidae</taxon>
        <taxon>Corethrales</taxon>
        <taxon>Corethraceae</taxon>
        <taxon>Corethron</taxon>
    </lineage>
</organism>
<feature type="transmembrane region" description="Helical" evidence="1">
    <location>
        <begin position="7"/>
        <end position="29"/>
    </location>
</feature>
<reference evidence="2" key="1">
    <citation type="submission" date="2021-01" db="EMBL/GenBank/DDBJ databases">
        <authorList>
            <person name="Corre E."/>
            <person name="Pelletier E."/>
            <person name="Niang G."/>
            <person name="Scheremetjew M."/>
            <person name="Finn R."/>
            <person name="Kale V."/>
            <person name="Holt S."/>
            <person name="Cochrane G."/>
            <person name="Meng A."/>
            <person name="Brown T."/>
            <person name="Cohen L."/>
        </authorList>
    </citation>
    <scope>NUCLEOTIDE SEQUENCE</scope>
    <source>
        <strain evidence="2">308</strain>
    </source>
</reference>
<feature type="transmembrane region" description="Helical" evidence="1">
    <location>
        <begin position="137"/>
        <end position="156"/>
    </location>
</feature>
<dbReference type="GO" id="GO:0015708">
    <property type="term" value="P:silicic acid import across plasma membrane"/>
    <property type="evidence" value="ECO:0007669"/>
    <property type="project" value="InterPro"/>
</dbReference>
<feature type="transmembrane region" description="Helical" evidence="1">
    <location>
        <begin position="315"/>
        <end position="333"/>
    </location>
</feature>
<keyword evidence="1" id="KW-1133">Transmembrane helix</keyword>
<gene>
    <name evidence="2" type="ORF">CHYS00102_LOCUS3234</name>
</gene>
<evidence type="ECO:0000313" key="2">
    <source>
        <dbReference type="EMBL" id="CAD8876056.1"/>
    </source>
</evidence>
<dbReference type="AlphaFoldDB" id="A0A7S1B6L1"/>
<keyword evidence="1" id="KW-0472">Membrane</keyword>
<dbReference type="Pfam" id="PF03842">
    <property type="entry name" value="Silic_transp"/>
    <property type="match status" value="1"/>
</dbReference>
<feature type="transmembrane region" description="Helical" evidence="1">
    <location>
        <begin position="251"/>
        <end position="273"/>
    </location>
</feature>
<proteinExistence type="predicted"/>